<protein>
    <submittedName>
        <fullName evidence="2">Uncharacterized protein</fullName>
    </submittedName>
</protein>
<dbReference type="RefSeq" id="WP_090068851.1">
    <property type="nucleotide sequence ID" value="NZ_FOFT01000011.1"/>
</dbReference>
<name>A0A1H9W7I4_9PSEU</name>
<gene>
    <name evidence="2" type="ORF">SAMN05216195_111119</name>
</gene>
<proteinExistence type="predicted"/>
<dbReference type="AlphaFoldDB" id="A0A1H9W7I4"/>
<keyword evidence="3" id="KW-1185">Reference proteome</keyword>
<organism evidence="2 3">
    <name type="scientific">Lentzea flaviverrucosa</name>
    <dbReference type="NCBI Taxonomy" id="200379"/>
    <lineage>
        <taxon>Bacteria</taxon>
        <taxon>Bacillati</taxon>
        <taxon>Actinomycetota</taxon>
        <taxon>Actinomycetes</taxon>
        <taxon>Pseudonocardiales</taxon>
        <taxon>Pseudonocardiaceae</taxon>
        <taxon>Lentzea</taxon>
    </lineage>
</organism>
<dbReference type="OrthoDB" id="3685517at2"/>
<keyword evidence="1" id="KW-0732">Signal</keyword>
<evidence type="ECO:0000256" key="1">
    <source>
        <dbReference type="SAM" id="SignalP"/>
    </source>
</evidence>
<evidence type="ECO:0000313" key="2">
    <source>
        <dbReference type="EMBL" id="SES29926.1"/>
    </source>
</evidence>
<feature type="signal peptide" evidence="1">
    <location>
        <begin position="1"/>
        <end position="25"/>
    </location>
</feature>
<evidence type="ECO:0000313" key="3">
    <source>
        <dbReference type="Proteomes" id="UP000199028"/>
    </source>
</evidence>
<dbReference type="EMBL" id="FOFT01000011">
    <property type="protein sequence ID" value="SES29926.1"/>
    <property type="molecule type" value="Genomic_DNA"/>
</dbReference>
<dbReference type="Proteomes" id="UP000199028">
    <property type="component" value="Unassembled WGS sequence"/>
</dbReference>
<feature type="chain" id="PRO_5011778083" evidence="1">
    <location>
        <begin position="26"/>
        <end position="194"/>
    </location>
</feature>
<sequence>MRMRKVMAAALTGLALIGLAGTATASASGSGELAWPPKDVTPVHKTKAELQEQADGFSARQQAAYPRVFRGAQDVSPGNWGGEAEGVFDDMQYMGNTVGFTYNGQRVTTYTQVNAPGQHAWSPKEYCEKYAECTGQVSDHRGGLVVFSQNEQFGITEARNFRRNGEVVWVQTWTPGTEAQLAALATDRAFTFTR</sequence>
<accession>A0A1H9W7I4</accession>
<reference evidence="3" key="1">
    <citation type="submission" date="2016-10" db="EMBL/GenBank/DDBJ databases">
        <authorList>
            <person name="Varghese N."/>
            <person name="Submissions S."/>
        </authorList>
    </citation>
    <scope>NUCLEOTIDE SEQUENCE [LARGE SCALE GENOMIC DNA]</scope>
    <source>
        <strain evidence="3">CGMCC 4.578</strain>
    </source>
</reference>